<dbReference type="PANTHER" id="PTHR19848">
    <property type="entry name" value="WD40 REPEAT PROTEIN"/>
    <property type="match status" value="1"/>
</dbReference>
<keyword evidence="6" id="KW-1185">Reference proteome</keyword>
<dbReference type="SUPFAM" id="SSF50978">
    <property type="entry name" value="WD40 repeat-like"/>
    <property type="match status" value="2"/>
</dbReference>
<dbReference type="RefSeq" id="WP_398781201.1">
    <property type="nucleotide sequence ID" value="NZ_JBIRWM010000023.1"/>
</dbReference>
<feature type="repeat" description="WD" evidence="3">
    <location>
        <begin position="988"/>
        <end position="1031"/>
    </location>
</feature>
<feature type="non-terminal residue" evidence="5">
    <location>
        <position position="1583"/>
    </location>
</feature>
<dbReference type="Pfam" id="PF00400">
    <property type="entry name" value="WD40"/>
    <property type="match status" value="13"/>
</dbReference>
<dbReference type="PANTHER" id="PTHR19848:SF8">
    <property type="entry name" value="F-BOX AND WD REPEAT DOMAIN CONTAINING 7"/>
    <property type="match status" value="1"/>
</dbReference>
<feature type="repeat" description="WD" evidence="3">
    <location>
        <begin position="853"/>
        <end position="896"/>
    </location>
</feature>
<comment type="caution">
    <text evidence="5">The sequence shown here is derived from an EMBL/GenBank/DDBJ whole genome shotgun (WGS) entry which is preliminary data.</text>
</comment>
<feature type="repeat" description="WD" evidence="3">
    <location>
        <begin position="1546"/>
        <end position="1583"/>
    </location>
</feature>
<feature type="repeat" description="WD" evidence="3">
    <location>
        <begin position="1456"/>
        <end position="1499"/>
    </location>
</feature>
<reference evidence="5 6" key="1">
    <citation type="submission" date="2024-10" db="EMBL/GenBank/DDBJ databases">
        <title>The Natural Products Discovery Center: Release of the First 8490 Sequenced Strains for Exploring Actinobacteria Biosynthetic Diversity.</title>
        <authorList>
            <person name="Kalkreuter E."/>
            <person name="Kautsar S.A."/>
            <person name="Yang D."/>
            <person name="Bader C.D."/>
            <person name="Teijaro C.N."/>
            <person name="Fluegel L."/>
            <person name="Davis C.M."/>
            <person name="Simpson J.R."/>
            <person name="Lauterbach L."/>
            <person name="Steele A.D."/>
            <person name="Gui C."/>
            <person name="Meng S."/>
            <person name="Li G."/>
            <person name="Viehrig K."/>
            <person name="Ye F."/>
            <person name="Su P."/>
            <person name="Kiefer A.F."/>
            <person name="Nichols A."/>
            <person name="Cepeda A.J."/>
            <person name="Yan W."/>
            <person name="Fan B."/>
            <person name="Jiang Y."/>
            <person name="Adhikari A."/>
            <person name="Zheng C.-J."/>
            <person name="Schuster L."/>
            <person name="Cowan T.M."/>
            <person name="Smanski M.J."/>
            <person name="Chevrette M.G."/>
            <person name="De Carvalho L.P.S."/>
            <person name="Shen B."/>
        </authorList>
    </citation>
    <scope>NUCLEOTIDE SEQUENCE [LARGE SCALE GENOMIC DNA]</scope>
    <source>
        <strain evidence="5 6">NPDC020295</strain>
    </source>
</reference>
<feature type="repeat" description="WD" evidence="3">
    <location>
        <begin position="898"/>
        <end position="941"/>
    </location>
</feature>
<feature type="repeat" description="WD" evidence="3">
    <location>
        <begin position="1187"/>
        <end position="1230"/>
    </location>
</feature>
<dbReference type="PRINTS" id="PR00320">
    <property type="entry name" value="GPROTEINBRPT"/>
</dbReference>
<evidence type="ECO:0000313" key="6">
    <source>
        <dbReference type="Proteomes" id="UP001611397"/>
    </source>
</evidence>
<keyword evidence="2" id="KW-0677">Repeat</keyword>
<feature type="repeat" description="WD" evidence="3">
    <location>
        <begin position="1033"/>
        <end position="1076"/>
    </location>
</feature>
<dbReference type="InterPro" id="IPR015943">
    <property type="entry name" value="WD40/YVTN_repeat-like_dom_sf"/>
</dbReference>
<dbReference type="Gene3D" id="3.40.50.1460">
    <property type="match status" value="1"/>
</dbReference>
<evidence type="ECO:0000256" key="1">
    <source>
        <dbReference type="ARBA" id="ARBA00022574"/>
    </source>
</evidence>
<feature type="repeat" description="WD" evidence="3">
    <location>
        <begin position="1232"/>
        <end position="1275"/>
    </location>
</feature>
<dbReference type="PROSITE" id="PS50294">
    <property type="entry name" value="WD_REPEATS_REGION"/>
    <property type="match status" value="8"/>
</dbReference>
<dbReference type="SUPFAM" id="SSF117289">
    <property type="entry name" value="Nucleoporin domain"/>
    <property type="match status" value="1"/>
</dbReference>
<name>A0ABW7VI04_STROI</name>
<feature type="domain" description="Peptidase C14 caspase" evidence="4">
    <location>
        <begin position="34"/>
        <end position="199"/>
    </location>
</feature>
<dbReference type="Pfam" id="PF00656">
    <property type="entry name" value="Peptidase_C14"/>
    <property type="match status" value="1"/>
</dbReference>
<dbReference type="EMBL" id="JBIRWM010000023">
    <property type="protein sequence ID" value="MFI2161006.1"/>
    <property type="molecule type" value="Genomic_DNA"/>
</dbReference>
<gene>
    <name evidence="5" type="ORF">ACH49L_35945</name>
</gene>
<feature type="repeat" description="WD" evidence="3">
    <location>
        <begin position="809"/>
        <end position="851"/>
    </location>
</feature>
<dbReference type="InterPro" id="IPR019775">
    <property type="entry name" value="WD40_repeat_CS"/>
</dbReference>
<dbReference type="PROSITE" id="PS00678">
    <property type="entry name" value="WD_REPEATS_1"/>
    <property type="match status" value="11"/>
</dbReference>
<evidence type="ECO:0000256" key="3">
    <source>
        <dbReference type="PROSITE-ProRule" id="PRU00221"/>
    </source>
</evidence>
<keyword evidence="1 3" id="KW-0853">WD repeat</keyword>
<feature type="repeat" description="WD" evidence="3">
    <location>
        <begin position="1277"/>
        <end position="1320"/>
    </location>
</feature>
<dbReference type="InterPro" id="IPR001680">
    <property type="entry name" value="WD40_rpt"/>
</dbReference>
<evidence type="ECO:0000313" key="5">
    <source>
        <dbReference type="EMBL" id="MFI2161006.1"/>
    </source>
</evidence>
<evidence type="ECO:0000256" key="2">
    <source>
        <dbReference type="ARBA" id="ARBA00022737"/>
    </source>
</evidence>
<protein>
    <submittedName>
        <fullName evidence="5">Caspase family protein</fullName>
    </submittedName>
</protein>
<dbReference type="CDD" id="cd00200">
    <property type="entry name" value="WD40"/>
    <property type="match status" value="2"/>
</dbReference>
<organism evidence="5 6">
    <name type="scientific">Streptomyces olivaceoviridis</name>
    <name type="common">Streptomyces corchorusii</name>
    <dbReference type="NCBI Taxonomy" id="1921"/>
    <lineage>
        <taxon>Bacteria</taxon>
        <taxon>Bacillati</taxon>
        <taxon>Actinomycetota</taxon>
        <taxon>Actinomycetes</taxon>
        <taxon>Kitasatosporales</taxon>
        <taxon>Streptomycetaceae</taxon>
        <taxon>Streptomyces</taxon>
    </lineage>
</organism>
<dbReference type="Gene3D" id="2.130.10.10">
    <property type="entry name" value="YVTN repeat-like/Quinoprotein amine dehydrogenase"/>
    <property type="match status" value="5"/>
</dbReference>
<proteinExistence type="predicted"/>
<dbReference type="InterPro" id="IPR020472">
    <property type="entry name" value="WD40_PAC1"/>
</dbReference>
<dbReference type="InterPro" id="IPR029030">
    <property type="entry name" value="Caspase-like_dom_sf"/>
</dbReference>
<dbReference type="InterPro" id="IPR011600">
    <property type="entry name" value="Pept_C14_caspase"/>
</dbReference>
<accession>A0ABW7VI04</accession>
<feature type="repeat" description="WD" evidence="3">
    <location>
        <begin position="1322"/>
        <end position="1364"/>
    </location>
</feature>
<sequence>MNVEADMPHDDSGGPRRFLIATAVSRYPKCPQWDRPGLVQAREQVINLFAGQLGYRHQTALGLDPTRSQLTDQLRSFCRSPDRREDDLVVLYLSGHGEVLDDGNDHVLFTSDTEPDDIAYTSLPTVELARAMLRDTPVRRLLLILDTCYSAQGGNELTAAALNRINVQWNQVTGSGLVIVSSAQPHQQAQSGLFPQLFADAVSSWATAGHGPQTLSVSTLVEHMNNNPARPAHQRISLTLVGLTGEPPAFLANPRRSSRLTGVDLAIQHAAEFDAQARRRDTELTTRLLMRAMGSSDPRLRSWWFSGRHVALADLADWLRLNAADGRAVCRVVTAGPGSGKTAVLGLIAVLAHPERRRSVPTSTLKLPRRLLPEEGCVDVAIYAQSLTDTDVLVGLAAAAGVRVRTVGEFLEALGHQSRSRPFTALIDALDEAATPDTLCSQILRPLITHSGGRIRLLLGTRPYLLDRLGLDSRAQSYPEQVIDLDDPGYADPEALQAYAIRNLLEAHPASPYRNHPGVLRPVAEAVAEAAGTSFLVARIAASTLAAEGHVVNDPYDPVWRASLPRHAGQAMRNDLTRRLGDEAQRATDLLRPLAFALGQGLPWEDIWAPLASEISGRPYTDDDLMWLRRSAGAYVVEATEADRSAYRLYHQALVEYLRDGIDPVLVHAAYTTVLTRVVPYRPNATRDWSLAHPYTLNYLASHATAAGRLDEVLTDIEYLVHATPRSLTPHLHHAQSGTARLSAAIYRSSLNAHLNAPPVLRRYSLAIDAARAGASSLVDRLNEYSQPHSWVPRWATGSGISPSLRDALVGHFGDVSAVACTTIDGSVAVTSSDDGTVRVWDLTTGTQIGHPLTGHQEPVSAVACTIIDSAPVAVTGGVDGTARVWDLTTGTQIGQPLTGHDAVVRAVACTVIDGDPVAITGSWDGTVRVWDLTTGTQIGQPFTGHEGAVNAVACTVIDGDPVAITGGLNGKCVTWNLATRTQLGQSLTGHEGAVNAVACTTLGGTPVAITGGHDGTARAWDLTTGTQIGQPFTGHEGAVNAVACTTLGGTPVAITGGHDGTVRVWDLTTATHIRNPRTRIGGLVQAWDLATDAGQLTDTSGAVRAVSCTVIEGTPVAITGGDDRTVRVWELTAVAQIGLPLTGHDRFVYAVACTVIDSDPVAVTGGHDGTVRLWDLATGTQIEQPLTGHEGAVNAVACTVINGTPVAVSGGVDSTVRVWDLTTRTQIGQPLTGHSRSVRAVGCAVIDRTPVAITGGWDGTVRLWDLTTRTQIGQPFTGHEGLVEAVACNVVDGRPVAITGSYNGTVRLWDLTTRTQIGQLFTGHEGAVNAVACTVIDGAPLAVTGDDRSVRVWDLATGKNIGQPIPSQGGPVRALACTIIDGTPVAVVGGDGMKAWVCDLATGRQTGQPLTGHGGPVRALACTITDGTPVAVVGGDDKTVRVWDLAIGRQIGQPLTGHTGFVNATACTVIDGNPVAITGGDDRTLRVWDLTTGEHIGQPLTSHGGPVRALACTIIDGTPVAIAGVSDGTVRMRDLANGTRFGQVLTGHEEPVNAVACTRIDGRPMAITGGDDGTVRVWDLTT</sequence>
<feature type="repeat" description="WD" evidence="3">
    <location>
        <begin position="1142"/>
        <end position="1185"/>
    </location>
</feature>
<dbReference type="Proteomes" id="UP001611397">
    <property type="component" value="Unassembled WGS sequence"/>
</dbReference>
<feature type="repeat" description="WD" evidence="3">
    <location>
        <begin position="1119"/>
        <end position="1132"/>
    </location>
</feature>
<dbReference type="SUPFAM" id="SSF52129">
    <property type="entry name" value="Caspase-like"/>
    <property type="match status" value="1"/>
</dbReference>
<feature type="repeat" description="WD" evidence="3">
    <location>
        <begin position="1411"/>
        <end position="1454"/>
    </location>
</feature>
<dbReference type="SMART" id="SM00320">
    <property type="entry name" value="WD40"/>
    <property type="match status" value="16"/>
</dbReference>
<evidence type="ECO:0000259" key="4">
    <source>
        <dbReference type="Pfam" id="PF00656"/>
    </source>
</evidence>
<dbReference type="InterPro" id="IPR036322">
    <property type="entry name" value="WD40_repeat_dom_sf"/>
</dbReference>
<dbReference type="PROSITE" id="PS50082">
    <property type="entry name" value="WD_REPEATS_2"/>
    <property type="match status" value="14"/>
</dbReference>